<evidence type="ECO:0000256" key="2">
    <source>
        <dbReference type="ARBA" id="ARBA00022448"/>
    </source>
</evidence>
<evidence type="ECO:0000313" key="9">
    <source>
        <dbReference type="Proteomes" id="UP001172681"/>
    </source>
</evidence>
<dbReference type="EMBL" id="JAPDRN010000043">
    <property type="protein sequence ID" value="KAJ9633732.1"/>
    <property type="molecule type" value="Genomic_DNA"/>
</dbReference>
<dbReference type="PANTHER" id="PTHR23502">
    <property type="entry name" value="MAJOR FACILITATOR SUPERFAMILY"/>
    <property type="match status" value="1"/>
</dbReference>
<keyword evidence="3 6" id="KW-0812">Transmembrane</keyword>
<dbReference type="GO" id="GO:0022857">
    <property type="term" value="F:transmembrane transporter activity"/>
    <property type="evidence" value="ECO:0007669"/>
    <property type="project" value="InterPro"/>
</dbReference>
<dbReference type="InterPro" id="IPR005829">
    <property type="entry name" value="Sugar_transporter_CS"/>
</dbReference>
<accession>A0AA39CYN3</accession>
<evidence type="ECO:0000313" key="8">
    <source>
        <dbReference type="EMBL" id="KAJ9633732.1"/>
    </source>
</evidence>
<proteinExistence type="predicted"/>
<evidence type="ECO:0000256" key="6">
    <source>
        <dbReference type="SAM" id="Phobius"/>
    </source>
</evidence>
<dbReference type="SUPFAM" id="SSF103473">
    <property type="entry name" value="MFS general substrate transporter"/>
    <property type="match status" value="1"/>
</dbReference>
<name>A0AA39CYN3_9EURO</name>
<feature type="transmembrane region" description="Helical" evidence="6">
    <location>
        <begin position="83"/>
        <end position="106"/>
    </location>
</feature>
<feature type="transmembrane region" description="Helical" evidence="6">
    <location>
        <begin position="177"/>
        <end position="200"/>
    </location>
</feature>
<dbReference type="InterPro" id="IPR020846">
    <property type="entry name" value="MFS_dom"/>
</dbReference>
<comment type="subcellular location">
    <subcellularLocation>
        <location evidence="1">Membrane</location>
        <topology evidence="1">Multi-pass membrane protein</topology>
    </subcellularLocation>
</comment>
<evidence type="ECO:0000256" key="3">
    <source>
        <dbReference type="ARBA" id="ARBA00022692"/>
    </source>
</evidence>
<dbReference type="GO" id="GO:0005886">
    <property type="term" value="C:plasma membrane"/>
    <property type="evidence" value="ECO:0007669"/>
    <property type="project" value="TreeGrafter"/>
</dbReference>
<dbReference type="AlphaFoldDB" id="A0AA39CYN3"/>
<dbReference type="FunFam" id="1.20.1720.10:FF:000009">
    <property type="entry name" value="MFS multidrug transporter"/>
    <property type="match status" value="1"/>
</dbReference>
<dbReference type="Pfam" id="PF07690">
    <property type="entry name" value="MFS_1"/>
    <property type="match status" value="1"/>
</dbReference>
<evidence type="ECO:0000256" key="5">
    <source>
        <dbReference type="ARBA" id="ARBA00023136"/>
    </source>
</evidence>
<reference evidence="8" key="1">
    <citation type="submission" date="2022-10" db="EMBL/GenBank/DDBJ databases">
        <title>Culturing micro-colonial fungi from biological soil crusts in the Mojave desert and describing Neophaeococcomyces mojavensis, and introducing the new genera and species Taxawa tesnikishii.</title>
        <authorList>
            <person name="Kurbessoian T."/>
            <person name="Stajich J.E."/>
        </authorList>
    </citation>
    <scope>NUCLEOTIDE SEQUENCE</scope>
    <source>
        <strain evidence="8">TK_35</strain>
    </source>
</reference>
<dbReference type="InterPro" id="IPR036259">
    <property type="entry name" value="MFS_trans_sf"/>
</dbReference>
<organism evidence="8 9">
    <name type="scientific">Knufia peltigerae</name>
    <dbReference type="NCBI Taxonomy" id="1002370"/>
    <lineage>
        <taxon>Eukaryota</taxon>
        <taxon>Fungi</taxon>
        <taxon>Dikarya</taxon>
        <taxon>Ascomycota</taxon>
        <taxon>Pezizomycotina</taxon>
        <taxon>Eurotiomycetes</taxon>
        <taxon>Chaetothyriomycetidae</taxon>
        <taxon>Chaetothyriales</taxon>
        <taxon>Trichomeriaceae</taxon>
        <taxon>Knufia</taxon>
    </lineage>
</organism>
<evidence type="ECO:0000256" key="1">
    <source>
        <dbReference type="ARBA" id="ARBA00004141"/>
    </source>
</evidence>
<keyword evidence="2" id="KW-0813">Transport</keyword>
<protein>
    <recommendedName>
        <fullName evidence="7">Major facilitator superfamily (MFS) profile domain-containing protein</fullName>
    </recommendedName>
</protein>
<dbReference type="PROSITE" id="PS50850">
    <property type="entry name" value="MFS"/>
    <property type="match status" value="1"/>
</dbReference>
<feature type="domain" description="Major facilitator superfamily (MFS) profile" evidence="7">
    <location>
        <begin position="52"/>
        <end position="274"/>
    </location>
</feature>
<dbReference type="PANTHER" id="PTHR23502:SF151">
    <property type="entry name" value="MAJOR FACILITATOR SUPERFAMILY (MFS) PROFILE DOMAIN-CONTAINING PROTEIN"/>
    <property type="match status" value="1"/>
</dbReference>
<comment type="caution">
    <text evidence="8">The sequence shown here is derived from an EMBL/GenBank/DDBJ whole genome shotgun (WGS) entry which is preliminary data.</text>
</comment>
<dbReference type="InterPro" id="IPR011701">
    <property type="entry name" value="MFS"/>
</dbReference>
<feature type="transmembrane region" description="Helical" evidence="6">
    <location>
        <begin position="50"/>
        <end position="71"/>
    </location>
</feature>
<dbReference type="Gene3D" id="1.20.1720.10">
    <property type="entry name" value="Multidrug resistance protein D"/>
    <property type="match status" value="1"/>
</dbReference>
<evidence type="ECO:0000256" key="4">
    <source>
        <dbReference type="ARBA" id="ARBA00022989"/>
    </source>
</evidence>
<keyword evidence="9" id="KW-1185">Reference proteome</keyword>
<dbReference type="GO" id="GO:0140115">
    <property type="term" value="P:export across plasma membrane"/>
    <property type="evidence" value="ECO:0007669"/>
    <property type="project" value="UniProtKB-ARBA"/>
</dbReference>
<dbReference type="GO" id="GO:0042908">
    <property type="term" value="P:xenobiotic transport"/>
    <property type="evidence" value="ECO:0007669"/>
    <property type="project" value="UniProtKB-ARBA"/>
</dbReference>
<keyword evidence="5 6" id="KW-0472">Membrane</keyword>
<dbReference type="PROSITE" id="PS00216">
    <property type="entry name" value="SUGAR_TRANSPORT_1"/>
    <property type="match status" value="1"/>
</dbReference>
<evidence type="ECO:0000259" key="7">
    <source>
        <dbReference type="PROSITE" id="PS50850"/>
    </source>
</evidence>
<feature type="transmembrane region" description="Helical" evidence="6">
    <location>
        <begin position="141"/>
        <end position="165"/>
    </location>
</feature>
<feature type="transmembrane region" description="Helical" evidence="6">
    <location>
        <begin position="118"/>
        <end position="135"/>
    </location>
</feature>
<gene>
    <name evidence="8" type="ORF">H2204_006729</name>
</gene>
<sequence>MSKIDSIQQDRETSPEILAPEDLEGEFLTVALPPSSAATPYSVFTRMERWIITVIMGFALFFSPMTANVYFPAMRVLAQATHVSLQEINLTITAYVVLQGVAPLFVGDLADKVGRRPVYVSTFIVYIAASLGLALNKSSYATLIALRTLQSAGCSATAAISYGVLADVAMPAKRGRMLGAAMVAANTGPTIGPLLGGIIIDQLGWRWVFWFLTILGSGFLLVLLSLFPETSRRLVDNGSCPARRWNRPLVSYLWQYPRNAKSTMSEHSLTSSAL</sequence>
<dbReference type="Proteomes" id="UP001172681">
    <property type="component" value="Unassembled WGS sequence"/>
</dbReference>
<feature type="transmembrane region" description="Helical" evidence="6">
    <location>
        <begin position="206"/>
        <end position="227"/>
    </location>
</feature>
<keyword evidence="4 6" id="KW-1133">Transmembrane helix</keyword>